<dbReference type="Pfam" id="PF02518">
    <property type="entry name" value="HATPase_c"/>
    <property type="match status" value="1"/>
</dbReference>
<dbReference type="InterPro" id="IPR005467">
    <property type="entry name" value="His_kinase_dom"/>
</dbReference>
<gene>
    <name evidence="11" type="primary">yehU_1</name>
    <name evidence="11" type="ORF">ERS852580_00328</name>
    <name evidence="13" type="ORF">GKE07_01820</name>
    <name evidence="12" type="ORF">LIZ56_06585</name>
</gene>
<dbReference type="OrthoDB" id="9809348at2"/>
<dbReference type="RefSeq" id="WP_022292570.1">
    <property type="nucleotide sequence ID" value="NZ_CP143947.1"/>
</dbReference>
<dbReference type="Pfam" id="PF06580">
    <property type="entry name" value="His_kinase"/>
    <property type="match status" value="1"/>
</dbReference>
<dbReference type="EC" id="2.7.13.3" evidence="3"/>
<dbReference type="Proteomes" id="UP000479563">
    <property type="component" value="Unassembled WGS sequence"/>
</dbReference>
<protein>
    <recommendedName>
        <fullName evidence="3">histidine kinase</fullName>
        <ecNumber evidence="3">2.7.13.3</ecNumber>
    </recommendedName>
</protein>
<evidence type="ECO:0000259" key="9">
    <source>
        <dbReference type="PROSITE" id="PS50109"/>
    </source>
</evidence>
<evidence type="ECO:0000313" key="13">
    <source>
        <dbReference type="EMBL" id="MSC58978.1"/>
    </source>
</evidence>
<dbReference type="Gene3D" id="3.30.450.20">
    <property type="entry name" value="PAS domain"/>
    <property type="match status" value="1"/>
</dbReference>
<proteinExistence type="predicted"/>
<dbReference type="Proteomes" id="UP001197684">
    <property type="component" value="Unassembled WGS sequence"/>
</dbReference>
<dbReference type="EMBL" id="JAJCJK010000007">
    <property type="protein sequence ID" value="MCB6938079.1"/>
    <property type="molecule type" value="Genomic_DNA"/>
</dbReference>
<reference evidence="11 14" key="1">
    <citation type="submission" date="2015-09" db="EMBL/GenBank/DDBJ databases">
        <authorList>
            <consortium name="Pathogen Informatics"/>
        </authorList>
    </citation>
    <scope>NUCLEOTIDE SEQUENCE [LARGE SCALE GENOMIC DNA]</scope>
    <source>
        <strain evidence="11 14">2789STDY5834968</strain>
    </source>
</reference>
<dbReference type="PROSITE" id="PS50885">
    <property type="entry name" value="HAMP"/>
    <property type="match status" value="1"/>
</dbReference>
<dbReference type="InterPro" id="IPR010559">
    <property type="entry name" value="Sig_transdc_His_kin_internal"/>
</dbReference>
<reference evidence="12" key="3">
    <citation type="submission" date="2021-10" db="EMBL/GenBank/DDBJ databases">
        <title>Collection of gut derived symbiotic bacterial strains cultured from healthy donors.</title>
        <authorList>
            <person name="Lin H."/>
            <person name="Littmann E."/>
            <person name="Kohout C."/>
            <person name="Pamer E.G."/>
        </authorList>
    </citation>
    <scope>NUCLEOTIDE SEQUENCE</scope>
    <source>
        <strain evidence="12">DFI.9.42</strain>
    </source>
</reference>
<dbReference type="GO" id="GO:0016020">
    <property type="term" value="C:membrane"/>
    <property type="evidence" value="ECO:0007669"/>
    <property type="project" value="UniProtKB-SubCell"/>
</dbReference>
<evidence type="ECO:0000256" key="7">
    <source>
        <dbReference type="ARBA" id="ARBA00023012"/>
    </source>
</evidence>
<evidence type="ECO:0000256" key="6">
    <source>
        <dbReference type="ARBA" id="ARBA00022777"/>
    </source>
</evidence>
<dbReference type="PANTHER" id="PTHR34220:SF7">
    <property type="entry name" value="SENSOR HISTIDINE KINASE YPDA"/>
    <property type="match status" value="1"/>
</dbReference>
<dbReference type="PROSITE" id="PS50109">
    <property type="entry name" value="HIS_KIN"/>
    <property type="match status" value="1"/>
</dbReference>
<evidence type="ECO:0000259" key="10">
    <source>
        <dbReference type="PROSITE" id="PS50885"/>
    </source>
</evidence>
<evidence type="ECO:0000256" key="8">
    <source>
        <dbReference type="SAM" id="Phobius"/>
    </source>
</evidence>
<dbReference type="AlphaFoldDB" id="A0A173R808"/>
<feature type="domain" description="Histidine kinase" evidence="9">
    <location>
        <begin position="481"/>
        <end position="583"/>
    </location>
</feature>
<name>A0A173R808_9FIRM</name>
<evidence type="ECO:0000256" key="5">
    <source>
        <dbReference type="ARBA" id="ARBA00022679"/>
    </source>
</evidence>
<dbReference type="EMBL" id="CYXM01000001">
    <property type="protein sequence ID" value="CUM73896.1"/>
    <property type="molecule type" value="Genomic_DNA"/>
</dbReference>
<keyword evidence="7" id="KW-0902">Two-component regulatory system</keyword>
<keyword evidence="6 11" id="KW-0418">Kinase</keyword>
<evidence type="ECO:0000256" key="4">
    <source>
        <dbReference type="ARBA" id="ARBA00022553"/>
    </source>
</evidence>
<dbReference type="SUPFAM" id="SSF55874">
    <property type="entry name" value="ATPase domain of HSP90 chaperone/DNA topoisomerase II/histidine kinase"/>
    <property type="match status" value="1"/>
</dbReference>
<keyword evidence="8" id="KW-1133">Transmembrane helix</keyword>
<dbReference type="SUPFAM" id="SSF158472">
    <property type="entry name" value="HAMP domain-like"/>
    <property type="match status" value="1"/>
</dbReference>
<dbReference type="InterPro" id="IPR003660">
    <property type="entry name" value="HAMP_dom"/>
</dbReference>
<feature type="transmembrane region" description="Helical" evidence="8">
    <location>
        <begin position="21"/>
        <end position="40"/>
    </location>
</feature>
<dbReference type="Gene3D" id="3.30.565.10">
    <property type="entry name" value="Histidine kinase-like ATPase, C-terminal domain"/>
    <property type="match status" value="1"/>
</dbReference>
<evidence type="ECO:0000256" key="2">
    <source>
        <dbReference type="ARBA" id="ARBA00004370"/>
    </source>
</evidence>
<evidence type="ECO:0000313" key="12">
    <source>
        <dbReference type="EMBL" id="MCB6938079.1"/>
    </source>
</evidence>
<evidence type="ECO:0000256" key="3">
    <source>
        <dbReference type="ARBA" id="ARBA00012438"/>
    </source>
</evidence>
<dbReference type="SMART" id="SM00387">
    <property type="entry name" value="HATPase_c"/>
    <property type="match status" value="1"/>
</dbReference>
<feature type="transmembrane region" description="Helical" evidence="8">
    <location>
        <begin position="292"/>
        <end position="311"/>
    </location>
</feature>
<comment type="subcellular location">
    <subcellularLocation>
        <location evidence="2">Membrane</location>
    </subcellularLocation>
</comment>
<dbReference type="CDD" id="cd06225">
    <property type="entry name" value="HAMP"/>
    <property type="match status" value="1"/>
</dbReference>
<sequence>MKDKLKDKMKKKFTDLSISHKMLMVYITFASAFLLIALGLTQISFRIYSKELYDKSLQELDYFSQNVNRGLKDAERNNYSISMDALVQRTLSDLSVLEYPSLDYNQKIRDLRRILLNEYDPESCVKSIIFVDLYGNTVEVGTAAWDVSGESFTAIKKQMEQGKGAYTTYGPTEECPYLLSGRVVRNRLDMSLSDMGKLIFVCDVGNVISENKESLSSNKAAIYVYNKNCAIYEDENIKKLDDLPKYVEHSGYKILKQSGRKYFVSYLYSAKTDWTYVSFFPYSDIYGQVQTVRTLLILGFLAVFTALVFFMKKLSVVIVSPLEHLTDSMQIVENGDFQGAREMLTNTDRQDEIGTLSREFRTMLETVDTLIHENYEKQLLLKDTKYKMLRAQINPHFLYNTLNVIHWMIRAKRNEEAGRMIVELGDILHYSFSQTPYAIISDEIKMVKSYIKIQQSRYQDRIKFEIFTEGALDKYIMPRMILQPLVENAISYGAEVSLDICTITVSVRENADAIVMEVIDDGVGMSEEELEAVRSYTFKPKGHGIGLKNISERLKMDDENSIFYIDSVSGKGTNVTIKLHKRAKGDQDV</sequence>
<comment type="catalytic activity">
    <reaction evidence="1">
        <text>ATP + protein L-histidine = ADP + protein N-phospho-L-histidine.</text>
        <dbReference type="EC" id="2.7.13.3"/>
    </reaction>
</comment>
<reference evidence="13 15" key="2">
    <citation type="journal article" date="2019" name="Nat. Med.">
        <title>A library of human gut bacterial isolates paired with longitudinal multiomics data enables mechanistic microbiome research.</title>
        <authorList>
            <person name="Poyet M."/>
            <person name="Groussin M."/>
            <person name="Gibbons S.M."/>
            <person name="Avila-Pacheco J."/>
            <person name="Jiang X."/>
            <person name="Kearney S.M."/>
            <person name="Perrotta A.R."/>
            <person name="Berdy B."/>
            <person name="Zhao S."/>
            <person name="Lieberman T.D."/>
            <person name="Swanson P.K."/>
            <person name="Smith M."/>
            <person name="Roesemann S."/>
            <person name="Alexander J.E."/>
            <person name="Rich S.A."/>
            <person name="Livny J."/>
            <person name="Vlamakis H."/>
            <person name="Clish C."/>
            <person name="Bullock K."/>
            <person name="Deik A."/>
            <person name="Scott J."/>
            <person name="Pierce K.A."/>
            <person name="Xavier R.J."/>
            <person name="Alm E.J."/>
        </authorList>
    </citation>
    <scope>NUCLEOTIDE SEQUENCE [LARGE SCALE GENOMIC DNA]</scope>
    <source>
        <strain evidence="13 15">BIOML-A11</strain>
    </source>
</reference>
<dbReference type="InterPro" id="IPR050640">
    <property type="entry name" value="Bact_2-comp_sensor_kinase"/>
</dbReference>
<keyword evidence="5 11" id="KW-0808">Transferase</keyword>
<dbReference type="InterPro" id="IPR036890">
    <property type="entry name" value="HATPase_C_sf"/>
</dbReference>
<dbReference type="InterPro" id="IPR003594">
    <property type="entry name" value="HATPase_dom"/>
</dbReference>
<keyword evidence="8" id="KW-0472">Membrane</keyword>
<dbReference type="GO" id="GO:0000155">
    <property type="term" value="F:phosphorelay sensor kinase activity"/>
    <property type="evidence" value="ECO:0007669"/>
    <property type="project" value="InterPro"/>
</dbReference>
<dbReference type="Proteomes" id="UP000095673">
    <property type="component" value="Unassembled WGS sequence"/>
</dbReference>
<keyword evidence="8" id="KW-0812">Transmembrane</keyword>
<dbReference type="PANTHER" id="PTHR34220">
    <property type="entry name" value="SENSOR HISTIDINE KINASE YPDA"/>
    <property type="match status" value="1"/>
</dbReference>
<organism evidence="11 14">
    <name type="scientific">Agathobacter rectalis</name>
    <dbReference type="NCBI Taxonomy" id="39491"/>
    <lineage>
        <taxon>Bacteria</taxon>
        <taxon>Bacillati</taxon>
        <taxon>Bacillota</taxon>
        <taxon>Clostridia</taxon>
        <taxon>Lachnospirales</taxon>
        <taxon>Lachnospiraceae</taxon>
        <taxon>Agathobacter</taxon>
    </lineage>
</organism>
<feature type="domain" description="HAMP" evidence="10">
    <location>
        <begin position="316"/>
        <end position="372"/>
    </location>
</feature>
<evidence type="ECO:0000256" key="1">
    <source>
        <dbReference type="ARBA" id="ARBA00000085"/>
    </source>
</evidence>
<evidence type="ECO:0000313" key="11">
    <source>
        <dbReference type="EMBL" id="CUM73896.1"/>
    </source>
</evidence>
<evidence type="ECO:0000313" key="14">
    <source>
        <dbReference type="Proteomes" id="UP000095673"/>
    </source>
</evidence>
<dbReference type="Gene3D" id="1.10.8.500">
    <property type="entry name" value="HAMP domain in histidine kinase"/>
    <property type="match status" value="1"/>
</dbReference>
<dbReference type="EMBL" id="WKQP01000002">
    <property type="protein sequence ID" value="MSC58978.1"/>
    <property type="molecule type" value="Genomic_DNA"/>
</dbReference>
<accession>A0A173R808</accession>
<dbReference type="Pfam" id="PF00672">
    <property type="entry name" value="HAMP"/>
    <property type="match status" value="1"/>
</dbReference>
<evidence type="ECO:0000313" key="15">
    <source>
        <dbReference type="Proteomes" id="UP000479563"/>
    </source>
</evidence>
<keyword evidence="4" id="KW-0597">Phosphoprotein</keyword>